<evidence type="ECO:0000313" key="7">
    <source>
        <dbReference type="EMBL" id="ETI87320.1"/>
    </source>
</evidence>
<organism evidence="7 8">
    <name type="scientific">Streptococcus anginosus DORA_7</name>
    <dbReference type="NCBI Taxonomy" id="1403946"/>
    <lineage>
        <taxon>Bacteria</taxon>
        <taxon>Bacillati</taxon>
        <taxon>Bacillota</taxon>
        <taxon>Bacilli</taxon>
        <taxon>Lactobacillales</taxon>
        <taxon>Streptococcaceae</taxon>
        <taxon>Streptococcus</taxon>
        <taxon>Streptococcus anginosus group</taxon>
    </lineage>
</organism>
<accession>W1U1A8</accession>
<evidence type="ECO:0000313" key="8">
    <source>
        <dbReference type="Proteomes" id="UP000018846"/>
    </source>
</evidence>
<comment type="function">
    <text evidence="1 6">Required for the transposition of the insertion element.</text>
</comment>
<comment type="similarity">
    <text evidence="2 6">Belongs to the transposase mutator family.</text>
</comment>
<dbReference type="PANTHER" id="PTHR33217">
    <property type="entry name" value="TRANSPOSASE FOR INSERTION SEQUENCE ELEMENT IS1081"/>
    <property type="match status" value="1"/>
</dbReference>
<keyword evidence="5 6" id="KW-0233">DNA recombination</keyword>
<dbReference type="EMBL" id="AZMF01000001">
    <property type="protein sequence ID" value="ETI87320.1"/>
    <property type="molecule type" value="Genomic_DNA"/>
</dbReference>
<keyword evidence="3 6" id="KW-0815">Transposition</keyword>
<dbReference type="GO" id="GO:0004803">
    <property type="term" value="F:transposase activity"/>
    <property type="evidence" value="ECO:0007669"/>
    <property type="project" value="UniProtKB-UniRule"/>
</dbReference>
<dbReference type="AlphaFoldDB" id="W1U1A8"/>
<protein>
    <recommendedName>
        <fullName evidence="6">Mutator family transposase</fullName>
    </recommendedName>
</protein>
<dbReference type="GO" id="GO:0003677">
    <property type="term" value="F:DNA binding"/>
    <property type="evidence" value="ECO:0007669"/>
    <property type="project" value="UniProtKB-UniRule"/>
</dbReference>
<evidence type="ECO:0000256" key="5">
    <source>
        <dbReference type="ARBA" id="ARBA00023172"/>
    </source>
</evidence>
<dbReference type="PANTHER" id="PTHR33217:SF7">
    <property type="entry name" value="TRANSPOSASE FOR INSERTION SEQUENCE ELEMENT IS1081"/>
    <property type="match status" value="1"/>
</dbReference>
<reference evidence="7 8" key="1">
    <citation type="submission" date="2013-12" db="EMBL/GenBank/DDBJ databases">
        <title>A Varibaculum cambriense genome reconstructed from a premature infant gut community with otherwise low bacterial novelty that shifts toward anaerobic metabolism during the third week of life.</title>
        <authorList>
            <person name="Brown C.T."/>
            <person name="Sharon I."/>
            <person name="Thomas B.C."/>
            <person name="Castelle C.J."/>
            <person name="Morowitz M.J."/>
            <person name="Banfield J.F."/>
        </authorList>
    </citation>
    <scope>NUCLEOTIDE SEQUENCE [LARGE SCALE GENOMIC DNA]</scope>
    <source>
        <strain evidence="8">DORA_7</strain>
    </source>
</reference>
<dbReference type="Pfam" id="PF00872">
    <property type="entry name" value="Transposase_mut"/>
    <property type="match status" value="1"/>
</dbReference>
<evidence type="ECO:0000256" key="6">
    <source>
        <dbReference type="RuleBase" id="RU365089"/>
    </source>
</evidence>
<name>W1U1A8_STRAP</name>
<evidence type="ECO:0000256" key="1">
    <source>
        <dbReference type="ARBA" id="ARBA00002190"/>
    </source>
</evidence>
<keyword evidence="4 6" id="KW-0238">DNA-binding</keyword>
<keyword evidence="6" id="KW-0814">Transposable element</keyword>
<proteinExistence type="inferred from homology"/>
<sequence>FHQRSLEANYTVLYLDGTYLPLRRGTVSKECIHIALGVTSYGHKAILGYDIAPNENNASWSDLLERLKGQGVQQVSLVVTDGFNGLDQLIQQAFPMAKQQRCLVHIGRNIASKVKRADRALILEQFKTIYHAINVEEAKQALDSFINEWKPHYKKVIETLESIENLLIFYEFPHQIWGSIYSTNLIESLNKEIKRQTKKKVVFPNEESLERYLVTLFGDYNFKQGQRIHKGFGQCTDTLEILFD</sequence>
<dbReference type="PROSITE" id="PS01007">
    <property type="entry name" value="TRANSPOSASE_MUTATOR"/>
    <property type="match status" value="1"/>
</dbReference>
<feature type="non-terminal residue" evidence="7">
    <location>
        <position position="1"/>
    </location>
</feature>
<evidence type="ECO:0000256" key="4">
    <source>
        <dbReference type="ARBA" id="ARBA00023125"/>
    </source>
</evidence>
<gene>
    <name evidence="7" type="ORF">Q615_SPAC00001G0001</name>
</gene>
<dbReference type="GO" id="GO:0006313">
    <property type="term" value="P:DNA transposition"/>
    <property type="evidence" value="ECO:0007669"/>
    <property type="project" value="UniProtKB-UniRule"/>
</dbReference>
<comment type="caution">
    <text evidence="7">The sequence shown here is derived from an EMBL/GenBank/DDBJ whole genome shotgun (WGS) entry which is preliminary data.</text>
</comment>
<dbReference type="Proteomes" id="UP000018846">
    <property type="component" value="Unassembled WGS sequence"/>
</dbReference>
<evidence type="ECO:0000256" key="2">
    <source>
        <dbReference type="ARBA" id="ARBA00010961"/>
    </source>
</evidence>
<dbReference type="PATRIC" id="fig|1403946.3.peg.1"/>
<evidence type="ECO:0000256" key="3">
    <source>
        <dbReference type="ARBA" id="ARBA00022578"/>
    </source>
</evidence>
<dbReference type="eggNOG" id="COG3328">
    <property type="taxonomic scope" value="Bacteria"/>
</dbReference>
<dbReference type="InterPro" id="IPR001207">
    <property type="entry name" value="Transposase_mutator"/>
</dbReference>
<dbReference type="NCBIfam" id="NF033543">
    <property type="entry name" value="transpos_IS256"/>
    <property type="match status" value="1"/>
</dbReference>